<evidence type="ECO:0000313" key="1">
    <source>
        <dbReference type="Proteomes" id="UP000504634"/>
    </source>
</evidence>
<dbReference type="PANTHER" id="PTHR21644:SF0">
    <property type="entry name" value="AT02555P-RELATED"/>
    <property type="match status" value="1"/>
</dbReference>
<reference evidence="2" key="1">
    <citation type="submission" date="2025-08" db="UniProtKB">
        <authorList>
            <consortium name="RefSeq"/>
        </authorList>
    </citation>
    <scope>IDENTIFICATION</scope>
    <source>
        <strain evidence="2">11010-0011.00</strain>
        <tissue evidence="2">Whole body</tissue>
    </source>
</reference>
<dbReference type="InterPro" id="IPR016161">
    <property type="entry name" value="Ald_DH/histidinol_DH"/>
</dbReference>
<accession>A0A6J2T7G6</accession>
<sequence>MSREESDKSAKVRRPPKLPVITHAFLNDLKYEKNEEFSLPIVKTIGKVAASSEKLQDGLNTDSPMDGSELKMPKKEEVHTVQAKETIHYLWNQPCLMIVFDEGDTNSARHHLVESLHNPFAANSVATVVIQEGLAEPFMERTVHRMRRLNPAIAQHPAYMGTLTRLKYLKGKIYTGDPKLVPSSATPMVVSDFTHGHIANGPTGVITMHTFRTIREAFQMHRKEIKTPFKSVSIWNKRVSSVYDIVGMTPYGIILINCYNVDLGPVMPLVQAQRNAARVVNGYHYETFSIKKKRKIVVFPVGTIIN</sequence>
<organism evidence="1 2">
    <name type="scientific">Drosophila lebanonensis</name>
    <name type="common">Fruit fly</name>
    <name type="synonym">Scaptodrosophila lebanonensis</name>
    <dbReference type="NCBI Taxonomy" id="7225"/>
    <lineage>
        <taxon>Eukaryota</taxon>
        <taxon>Metazoa</taxon>
        <taxon>Ecdysozoa</taxon>
        <taxon>Arthropoda</taxon>
        <taxon>Hexapoda</taxon>
        <taxon>Insecta</taxon>
        <taxon>Pterygota</taxon>
        <taxon>Neoptera</taxon>
        <taxon>Endopterygota</taxon>
        <taxon>Diptera</taxon>
        <taxon>Brachycera</taxon>
        <taxon>Muscomorpha</taxon>
        <taxon>Ephydroidea</taxon>
        <taxon>Drosophilidae</taxon>
        <taxon>Scaptodrosophila</taxon>
    </lineage>
</organism>
<dbReference type="GO" id="GO:0016491">
    <property type="term" value="F:oxidoreductase activity"/>
    <property type="evidence" value="ECO:0007669"/>
    <property type="project" value="InterPro"/>
</dbReference>
<dbReference type="RefSeq" id="XP_030371068.1">
    <property type="nucleotide sequence ID" value="XM_030515208.1"/>
</dbReference>
<dbReference type="InterPro" id="IPR009961">
    <property type="entry name" value="DUF1487"/>
</dbReference>
<gene>
    <name evidence="2" type="primary">LOC115621543</name>
</gene>
<dbReference type="PANTHER" id="PTHR21644">
    <property type="entry name" value="AT02555P-RELATED"/>
    <property type="match status" value="1"/>
</dbReference>
<dbReference type="SUPFAM" id="SSF53720">
    <property type="entry name" value="ALDH-like"/>
    <property type="match status" value="1"/>
</dbReference>
<dbReference type="AlphaFoldDB" id="A0A6J2T7G6"/>
<dbReference type="OrthoDB" id="310895at2759"/>
<proteinExistence type="predicted"/>
<dbReference type="Pfam" id="PF07368">
    <property type="entry name" value="DUF1487"/>
    <property type="match status" value="1"/>
</dbReference>
<evidence type="ECO:0000313" key="2">
    <source>
        <dbReference type="RefSeq" id="XP_030371068.1"/>
    </source>
</evidence>
<dbReference type="GeneID" id="115621543"/>
<dbReference type="Proteomes" id="UP000504634">
    <property type="component" value="Unplaced"/>
</dbReference>
<name>A0A6J2T7G6_DROLE</name>
<keyword evidence="1" id="KW-1185">Reference proteome</keyword>
<protein>
    <submittedName>
        <fullName evidence="2">Uncharacterized protein LOC115621543</fullName>
    </submittedName>
</protein>